<gene>
    <name evidence="2" type="ORF">MICPUN_78515</name>
</gene>
<dbReference type="Proteomes" id="UP000002009">
    <property type="component" value="Chromosome 2"/>
</dbReference>
<dbReference type="KEGG" id="mis:MICPUN_78515"/>
<dbReference type="InterPro" id="IPR036249">
    <property type="entry name" value="Thioredoxin-like_sf"/>
</dbReference>
<evidence type="ECO:0000313" key="2">
    <source>
        <dbReference type="EMBL" id="ACO61269.1"/>
    </source>
</evidence>
<dbReference type="FunCoup" id="C1E0A6">
    <property type="interactions" value="1741"/>
</dbReference>
<dbReference type="Pfam" id="PF00085">
    <property type="entry name" value="Thioredoxin"/>
    <property type="match status" value="1"/>
</dbReference>
<accession>C1E0A6</accession>
<dbReference type="CDD" id="cd02989">
    <property type="entry name" value="Phd_like_TxnDC9"/>
    <property type="match status" value="1"/>
</dbReference>
<dbReference type="EMBL" id="CP001323">
    <property type="protein sequence ID" value="ACO61269.1"/>
    <property type="molecule type" value="Genomic_DNA"/>
</dbReference>
<dbReference type="AlphaFoldDB" id="C1E0A6"/>
<dbReference type="RefSeq" id="XP_002500011.1">
    <property type="nucleotide sequence ID" value="XM_002499965.1"/>
</dbReference>
<proteinExistence type="predicted"/>
<sequence length="220" mass="25139">MVEQQVLGMAQQMEDALDDELHKMNNMTEDDLEDIRRKRLEAMKAGQTKRKEWLAKGHGELRSLADEKEFFAEMKGEDKMVVHFYRNNWPCKVMDMHLDLLSKKHLETKFARIDAEKSPFLTERLKIWMLPTLALISKEKVLDYVVGFDDLGGTDDFPTEHLRLCLAAKGMLNYEGGDEGSDANPRAQKKATTVIEKRNLRKGGGTLVLGSEDETSDFSD</sequence>
<reference evidence="2 3" key="1">
    <citation type="journal article" date="2009" name="Science">
        <title>Green evolution and dynamic adaptations revealed by genomes of the marine picoeukaryotes Micromonas.</title>
        <authorList>
            <person name="Worden A.Z."/>
            <person name="Lee J.H."/>
            <person name="Mock T."/>
            <person name="Rouze P."/>
            <person name="Simmons M.P."/>
            <person name="Aerts A.L."/>
            <person name="Allen A.E."/>
            <person name="Cuvelier M.L."/>
            <person name="Derelle E."/>
            <person name="Everett M.V."/>
            <person name="Foulon E."/>
            <person name="Grimwood J."/>
            <person name="Gundlach H."/>
            <person name="Henrissat B."/>
            <person name="Napoli C."/>
            <person name="McDonald S.M."/>
            <person name="Parker M.S."/>
            <person name="Rombauts S."/>
            <person name="Salamov A."/>
            <person name="Von Dassow P."/>
            <person name="Badger J.H."/>
            <person name="Coutinho P.M."/>
            <person name="Demir E."/>
            <person name="Dubchak I."/>
            <person name="Gentemann C."/>
            <person name="Eikrem W."/>
            <person name="Gready J.E."/>
            <person name="John U."/>
            <person name="Lanier W."/>
            <person name="Lindquist E.A."/>
            <person name="Lucas S."/>
            <person name="Mayer K.F."/>
            <person name="Moreau H."/>
            <person name="Not F."/>
            <person name="Otillar R."/>
            <person name="Panaud O."/>
            <person name="Pangilinan J."/>
            <person name="Paulsen I."/>
            <person name="Piegu B."/>
            <person name="Poliakov A."/>
            <person name="Robbens S."/>
            <person name="Schmutz J."/>
            <person name="Toulza E."/>
            <person name="Wyss T."/>
            <person name="Zelensky A."/>
            <person name="Zhou K."/>
            <person name="Armbrust E.V."/>
            <person name="Bhattacharya D."/>
            <person name="Goodenough U.W."/>
            <person name="Van de Peer Y."/>
            <person name="Grigoriev I.V."/>
        </authorList>
    </citation>
    <scope>NUCLEOTIDE SEQUENCE [LARGE SCALE GENOMIC DNA]</scope>
    <source>
        <strain evidence="3">RCC299 / NOUM17</strain>
    </source>
</reference>
<evidence type="ECO:0000313" key="3">
    <source>
        <dbReference type="Proteomes" id="UP000002009"/>
    </source>
</evidence>
<organism evidence="2 3">
    <name type="scientific">Micromonas commoda (strain RCC299 / NOUM17 / CCMP2709)</name>
    <name type="common">Picoplanktonic green alga</name>
    <dbReference type="NCBI Taxonomy" id="296587"/>
    <lineage>
        <taxon>Eukaryota</taxon>
        <taxon>Viridiplantae</taxon>
        <taxon>Chlorophyta</taxon>
        <taxon>Mamiellophyceae</taxon>
        <taxon>Mamiellales</taxon>
        <taxon>Mamiellaceae</taxon>
        <taxon>Micromonas</taxon>
    </lineage>
</organism>
<feature type="domain" description="Thioredoxin" evidence="1">
    <location>
        <begin position="67"/>
        <end position="147"/>
    </location>
</feature>
<dbReference type="OMA" id="IDQEMNK"/>
<dbReference type="eggNOG" id="KOG1672">
    <property type="taxonomic scope" value="Eukaryota"/>
</dbReference>
<dbReference type="InterPro" id="IPR013766">
    <property type="entry name" value="Thioredoxin_domain"/>
</dbReference>
<dbReference type="Gene3D" id="3.40.30.10">
    <property type="entry name" value="Glutaredoxin"/>
    <property type="match status" value="1"/>
</dbReference>
<dbReference type="SUPFAM" id="SSF52833">
    <property type="entry name" value="Thioredoxin-like"/>
    <property type="match status" value="1"/>
</dbReference>
<name>C1E0A6_MICCC</name>
<dbReference type="STRING" id="296587.C1E0A6"/>
<keyword evidence="3" id="KW-1185">Reference proteome</keyword>
<dbReference type="GeneID" id="8240720"/>
<dbReference type="OrthoDB" id="10257948at2759"/>
<protein>
    <recommendedName>
        <fullName evidence="1">Thioredoxin domain-containing protein</fullName>
    </recommendedName>
</protein>
<dbReference type="InParanoid" id="C1E0A6"/>
<evidence type="ECO:0000259" key="1">
    <source>
        <dbReference type="Pfam" id="PF00085"/>
    </source>
</evidence>
<dbReference type="PANTHER" id="PTHR21148">
    <property type="entry name" value="THIOREDOXIN DOMAIN-CONTAINING PROTEIN 9"/>
    <property type="match status" value="1"/>
</dbReference>